<evidence type="ECO:0000256" key="1">
    <source>
        <dbReference type="ARBA" id="ARBA00009437"/>
    </source>
</evidence>
<evidence type="ECO:0000313" key="6">
    <source>
        <dbReference type="EMBL" id="MBU5485137.1"/>
    </source>
</evidence>
<name>A0ABS6EK18_9CLOT</name>
<keyword evidence="4" id="KW-0804">Transcription</keyword>
<dbReference type="PANTHER" id="PTHR30126:SF40">
    <property type="entry name" value="HTH-TYPE TRANSCRIPTIONAL REGULATOR GLTR"/>
    <property type="match status" value="1"/>
</dbReference>
<sequence>MLDFRIISFIVVGKVGNITKAANILNITQPAVSQHLKWLEEYYNVKLFIKKNKKMMLTEEGKYLFDNAIKMESMSKNIKYELKNRRSIIKKYRIGATLTIGGYVLPNIIGEYKKIYNNIDIIMKVENTETVVKLLHGGEIDLGIVEGAFNKSNLKYKKFREDELALIVSPEHEFADMKEVSIEQVLNNKLILREKGSGTRQAFQDYVIEAGLEEHDINPYMEIGNITAILSLVKSNLGCTILSRESVKDDEKRGLLKIVPIKKFHMTREFNFIYIDNFNEEFVDHFLKFCVENDLE</sequence>
<keyword evidence="7" id="KW-1185">Reference proteome</keyword>
<comment type="similarity">
    <text evidence="1">Belongs to the LysR transcriptional regulatory family.</text>
</comment>
<dbReference type="PANTHER" id="PTHR30126">
    <property type="entry name" value="HTH-TYPE TRANSCRIPTIONAL REGULATOR"/>
    <property type="match status" value="1"/>
</dbReference>
<dbReference type="CDD" id="cd08420">
    <property type="entry name" value="PBP2_CysL_like"/>
    <property type="match status" value="1"/>
</dbReference>
<dbReference type="Pfam" id="PF00126">
    <property type="entry name" value="HTH_1"/>
    <property type="match status" value="1"/>
</dbReference>
<dbReference type="Pfam" id="PF03466">
    <property type="entry name" value="LysR_substrate"/>
    <property type="match status" value="1"/>
</dbReference>
<organism evidence="6 7">
    <name type="scientific">Clostridium mobile</name>
    <dbReference type="NCBI Taxonomy" id="2841512"/>
    <lineage>
        <taxon>Bacteria</taxon>
        <taxon>Bacillati</taxon>
        <taxon>Bacillota</taxon>
        <taxon>Clostridia</taxon>
        <taxon>Eubacteriales</taxon>
        <taxon>Clostridiaceae</taxon>
        <taxon>Clostridium</taxon>
    </lineage>
</organism>
<evidence type="ECO:0000256" key="4">
    <source>
        <dbReference type="ARBA" id="ARBA00023163"/>
    </source>
</evidence>
<reference evidence="6 7" key="1">
    <citation type="submission" date="2021-06" db="EMBL/GenBank/DDBJ databases">
        <authorList>
            <person name="Sun Q."/>
            <person name="Li D."/>
        </authorList>
    </citation>
    <scope>NUCLEOTIDE SEQUENCE [LARGE SCALE GENOMIC DNA]</scope>
    <source>
        <strain evidence="6 7">MSJ-11</strain>
    </source>
</reference>
<dbReference type="InterPro" id="IPR005119">
    <property type="entry name" value="LysR_subst-bd"/>
</dbReference>
<dbReference type="InterPro" id="IPR000847">
    <property type="entry name" value="LysR_HTH_N"/>
</dbReference>
<dbReference type="EMBL" id="JAHLQF010000003">
    <property type="protein sequence ID" value="MBU5485137.1"/>
    <property type="molecule type" value="Genomic_DNA"/>
</dbReference>
<dbReference type="PROSITE" id="PS50931">
    <property type="entry name" value="HTH_LYSR"/>
    <property type="match status" value="1"/>
</dbReference>
<keyword evidence="2" id="KW-0805">Transcription regulation</keyword>
<comment type="caution">
    <text evidence="6">The sequence shown here is derived from an EMBL/GenBank/DDBJ whole genome shotgun (WGS) entry which is preliminary data.</text>
</comment>
<feature type="domain" description="HTH lysR-type" evidence="5">
    <location>
        <begin position="1"/>
        <end position="58"/>
    </location>
</feature>
<evidence type="ECO:0000256" key="2">
    <source>
        <dbReference type="ARBA" id="ARBA00023015"/>
    </source>
</evidence>
<dbReference type="Proteomes" id="UP000726170">
    <property type="component" value="Unassembled WGS sequence"/>
</dbReference>
<evidence type="ECO:0000313" key="7">
    <source>
        <dbReference type="Proteomes" id="UP000726170"/>
    </source>
</evidence>
<evidence type="ECO:0000259" key="5">
    <source>
        <dbReference type="PROSITE" id="PS50931"/>
    </source>
</evidence>
<accession>A0ABS6EK18</accession>
<protein>
    <submittedName>
        <fullName evidence="6">LysR family transcriptional regulator</fullName>
    </submittedName>
</protein>
<dbReference type="RefSeq" id="WP_216439706.1">
    <property type="nucleotide sequence ID" value="NZ_JAHLQF010000003.1"/>
</dbReference>
<gene>
    <name evidence="6" type="ORF">KQI86_12405</name>
</gene>
<keyword evidence="3" id="KW-0238">DNA-binding</keyword>
<evidence type="ECO:0000256" key="3">
    <source>
        <dbReference type="ARBA" id="ARBA00023125"/>
    </source>
</evidence>
<proteinExistence type="inferred from homology"/>